<evidence type="ECO:0000256" key="6">
    <source>
        <dbReference type="ARBA" id="ARBA00022759"/>
    </source>
</evidence>
<dbReference type="PANTHER" id="PTHR10642:SF26">
    <property type="entry name" value="RIBONUCLEASE H1"/>
    <property type="match status" value="1"/>
</dbReference>
<accession>A0ABQ8FPE6</accession>
<feature type="non-terminal residue" evidence="9">
    <location>
        <position position="1"/>
    </location>
</feature>
<evidence type="ECO:0000256" key="4">
    <source>
        <dbReference type="ARBA" id="ARBA00022722"/>
    </source>
</evidence>
<feature type="domain" description="RNase H type-1" evidence="8">
    <location>
        <begin position="20"/>
        <end position="180"/>
    </location>
</feature>
<gene>
    <name evidence="9" type="ORF">B0J12DRAFT_555223</name>
</gene>
<dbReference type="InterPro" id="IPR050092">
    <property type="entry name" value="RNase_H"/>
</dbReference>
<evidence type="ECO:0000256" key="5">
    <source>
        <dbReference type="ARBA" id="ARBA00022723"/>
    </source>
</evidence>
<comment type="catalytic activity">
    <reaction evidence="1">
        <text>Endonucleolytic cleavage to 5'-phosphomonoester.</text>
        <dbReference type="EC" id="3.1.26.4"/>
    </reaction>
</comment>
<evidence type="ECO:0000256" key="3">
    <source>
        <dbReference type="ARBA" id="ARBA00012180"/>
    </source>
</evidence>
<proteinExistence type="inferred from homology"/>
<evidence type="ECO:0000256" key="1">
    <source>
        <dbReference type="ARBA" id="ARBA00000077"/>
    </source>
</evidence>
<sequence>IHAPCPNLSSWSGCVLPSVHYDSIMVAVDGACRGNGRPDATAACAIFFSQDSPYNETHVLSGDEFTPVTSQRAELMGGIKALEAAKRLVDYSEEAGYTSLNQVVIKTDSAYLMGGATVWIHKWKSRGWTNAKGAPVVNQDLFRLLEDRIETLEHAGVLVQFFHVPRHRNREADAAARRAL</sequence>
<name>A0ABQ8FPE6_9PEZI</name>
<dbReference type="EC" id="3.1.26.4" evidence="3"/>
<evidence type="ECO:0000313" key="9">
    <source>
        <dbReference type="EMBL" id="KAH7002681.1"/>
    </source>
</evidence>
<dbReference type="InterPro" id="IPR012337">
    <property type="entry name" value="RNaseH-like_sf"/>
</dbReference>
<evidence type="ECO:0000313" key="10">
    <source>
        <dbReference type="Proteomes" id="UP000774617"/>
    </source>
</evidence>
<dbReference type="PANTHER" id="PTHR10642">
    <property type="entry name" value="RIBONUCLEASE H1"/>
    <property type="match status" value="1"/>
</dbReference>
<dbReference type="PROSITE" id="PS50879">
    <property type="entry name" value="RNASE_H_1"/>
    <property type="match status" value="1"/>
</dbReference>
<feature type="non-terminal residue" evidence="9">
    <location>
        <position position="180"/>
    </location>
</feature>
<dbReference type="InterPro" id="IPR036397">
    <property type="entry name" value="RNaseH_sf"/>
</dbReference>
<protein>
    <recommendedName>
        <fullName evidence="3">ribonuclease H</fullName>
        <ecNumber evidence="3">3.1.26.4</ecNumber>
    </recommendedName>
</protein>
<comment type="caution">
    <text evidence="9">The sequence shown here is derived from an EMBL/GenBank/DDBJ whole genome shotgun (WGS) entry which is preliminary data.</text>
</comment>
<evidence type="ECO:0000256" key="2">
    <source>
        <dbReference type="ARBA" id="ARBA00005300"/>
    </source>
</evidence>
<evidence type="ECO:0000259" key="8">
    <source>
        <dbReference type="PROSITE" id="PS50879"/>
    </source>
</evidence>
<keyword evidence="5" id="KW-0479">Metal-binding</keyword>
<dbReference type="Proteomes" id="UP000774617">
    <property type="component" value="Unassembled WGS sequence"/>
</dbReference>
<organism evidence="9 10">
    <name type="scientific">Macrophomina phaseolina</name>
    <dbReference type="NCBI Taxonomy" id="35725"/>
    <lineage>
        <taxon>Eukaryota</taxon>
        <taxon>Fungi</taxon>
        <taxon>Dikarya</taxon>
        <taxon>Ascomycota</taxon>
        <taxon>Pezizomycotina</taxon>
        <taxon>Dothideomycetes</taxon>
        <taxon>Dothideomycetes incertae sedis</taxon>
        <taxon>Botryosphaeriales</taxon>
        <taxon>Botryosphaeriaceae</taxon>
        <taxon>Macrophomina</taxon>
    </lineage>
</organism>
<dbReference type="Gene3D" id="3.30.420.10">
    <property type="entry name" value="Ribonuclease H-like superfamily/Ribonuclease H"/>
    <property type="match status" value="1"/>
</dbReference>
<dbReference type="CDD" id="cd13934">
    <property type="entry name" value="RNase_H_Dikarya_like"/>
    <property type="match status" value="1"/>
</dbReference>
<keyword evidence="4" id="KW-0540">Nuclease</keyword>
<dbReference type="EMBL" id="JAGTJR010000140">
    <property type="protein sequence ID" value="KAH7002681.1"/>
    <property type="molecule type" value="Genomic_DNA"/>
</dbReference>
<keyword evidence="10" id="KW-1185">Reference proteome</keyword>
<evidence type="ECO:0000256" key="7">
    <source>
        <dbReference type="ARBA" id="ARBA00022801"/>
    </source>
</evidence>
<dbReference type="InterPro" id="IPR002156">
    <property type="entry name" value="RNaseH_domain"/>
</dbReference>
<keyword evidence="7" id="KW-0378">Hydrolase</keyword>
<keyword evidence="6" id="KW-0255">Endonuclease</keyword>
<reference evidence="9 10" key="1">
    <citation type="journal article" date="2021" name="Nat. Commun.">
        <title>Genetic determinants of endophytism in the Arabidopsis root mycobiome.</title>
        <authorList>
            <person name="Mesny F."/>
            <person name="Miyauchi S."/>
            <person name="Thiergart T."/>
            <person name="Pickel B."/>
            <person name="Atanasova L."/>
            <person name="Karlsson M."/>
            <person name="Huettel B."/>
            <person name="Barry K.W."/>
            <person name="Haridas S."/>
            <person name="Chen C."/>
            <person name="Bauer D."/>
            <person name="Andreopoulos W."/>
            <person name="Pangilinan J."/>
            <person name="LaButti K."/>
            <person name="Riley R."/>
            <person name="Lipzen A."/>
            <person name="Clum A."/>
            <person name="Drula E."/>
            <person name="Henrissat B."/>
            <person name="Kohler A."/>
            <person name="Grigoriev I.V."/>
            <person name="Martin F.M."/>
            <person name="Hacquard S."/>
        </authorList>
    </citation>
    <scope>NUCLEOTIDE SEQUENCE [LARGE SCALE GENOMIC DNA]</scope>
    <source>
        <strain evidence="9 10">MPI-SDFR-AT-0080</strain>
    </source>
</reference>
<dbReference type="Pfam" id="PF00075">
    <property type="entry name" value="RNase_H"/>
    <property type="match status" value="1"/>
</dbReference>
<dbReference type="SUPFAM" id="SSF53098">
    <property type="entry name" value="Ribonuclease H-like"/>
    <property type="match status" value="1"/>
</dbReference>
<comment type="similarity">
    <text evidence="2">Belongs to the RNase H family.</text>
</comment>